<evidence type="ECO:0000313" key="2">
    <source>
        <dbReference type="Proteomes" id="UP000765509"/>
    </source>
</evidence>
<evidence type="ECO:0000313" key="1">
    <source>
        <dbReference type="EMBL" id="MBW0460499.1"/>
    </source>
</evidence>
<comment type="caution">
    <text evidence="1">The sequence shown here is derived from an EMBL/GenBank/DDBJ whole genome shotgun (WGS) entry which is preliminary data.</text>
</comment>
<reference evidence="1" key="1">
    <citation type="submission" date="2021-03" db="EMBL/GenBank/DDBJ databases">
        <title>Draft genome sequence of rust myrtle Austropuccinia psidii MF-1, a brazilian biotype.</title>
        <authorList>
            <person name="Quecine M.C."/>
            <person name="Pachon D.M.R."/>
            <person name="Bonatelli M.L."/>
            <person name="Correr F.H."/>
            <person name="Franceschini L.M."/>
            <person name="Leite T.F."/>
            <person name="Margarido G.R.A."/>
            <person name="Almeida C.A."/>
            <person name="Ferrarezi J.A."/>
            <person name="Labate C.A."/>
        </authorList>
    </citation>
    <scope>NUCLEOTIDE SEQUENCE</scope>
    <source>
        <strain evidence="1">MF-1</strain>
    </source>
</reference>
<organism evidence="1 2">
    <name type="scientific">Austropuccinia psidii MF-1</name>
    <dbReference type="NCBI Taxonomy" id="1389203"/>
    <lineage>
        <taxon>Eukaryota</taxon>
        <taxon>Fungi</taxon>
        <taxon>Dikarya</taxon>
        <taxon>Basidiomycota</taxon>
        <taxon>Pucciniomycotina</taxon>
        <taxon>Pucciniomycetes</taxon>
        <taxon>Pucciniales</taxon>
        <taxon>Sphaerophragmiaceae</taxon>
        <taxon>Austropuccinia</taxon>
    </lineage>
</organism>
<protein>
    <submittedName>
        <fullName evidence="1">Uncharacterized protein</fullName>
    </submittedName>
</protein>
<keyword evidence="2" id="KW-1185">Reference proteome</keyword>
<accession>A0A9Q3B877</accession>
<dbReference type="EMBL" id="AVOT02000022">
    <property type="protein sequence ID" value="MBW0460499.1"/>
    <property type="molecule type" value="Genomic_DNA"/>
</dbReference>
<dbReference type="Proteomes" id="UP000765509">
    <property type="component" value="Unassembled WGS sequence"/>
</dbReference>
<gene>
    <name evidence="1" type="ORF">O181_000214</name>
</gene>
<name>A0A9Q3B877_9BASI</name>
<dbReference type="AlphaFoldDB" id="A0A9Q3B877"/>
<proteinExistence type="predicted"/>
<sequence>MSIFDFCGPTSQPEISILIKLVTLQFSSNSFKPGQLGYYANLFGIICGNLNKPSQQILICPSQILGTAAYQHLSPYTFGIAKAAHKPHIYTPWVHIAHHFQLLINWGLDHPNIYYCLNHPLHRLDQTTTLPSLLPQVQAERPQCCDQPLSVFEHDSTFETTLHYKNQLVVPLEALHSGIPQVEWVYNGCLSDALRDTVLPTPGVL</sequence>